<feature type="domain" description="MARVEL" evidence="6">
    <location>
        <begin position="7"/>
        <end position="137"/>
    </location>
</feature>
<evidence type="ECO:0000256" key="5">
    <source>
        <dbReference type="SAM" id="Phobius"/>
    </source>
</evidence>
<dbReference type="PANTHER" id="PTHR37451:SF1">
    <property type="entry name" value="MARVEL DOMAIN-CONTAINING PROTEIN"/>
    <property type="match status" value="1"/>
</dbReference>
<keyword evidence="4 5" id="KW-0472">Membrane</keyword>
<evidence type="ECO:0000256" key="2">
    <source>
        <dbReference type="ARBA" id="ARBA00022692"/>
    </source>
</evidence>
<dbReference type="EMBL" id="JAPEVB010000001">
    <property type="protein sequence ID" value="KAJ4397707.1"/>
    <property type="molecule type" value="Genomic_DNA"/>
</dbReference>
<sequence length="164" mass="17853">MALGFVGIAHIVAAVFSIIELGLTAYLISVYDGYYYGGWYGGASPDRTNFMLFNAIWSLLVLAYVGLTPLYMTNLFHKLAALALEAITMIFWFAGSIALAVMIGAPRCNGNTFCGSYEAAIAFGFFLWALFTFLVVLDAIEAMRSRRSNSAPNGHHHTKPYAGA</sequence>
<feature type="transmembrane region" description="Helical" evidence="5">
    <location>
        <begin position="79"/>
        <end position="105"/>
    </location>
</feature>
<name>A0A9W8Z6W5_9PEZI</name>
<keyword evidence="8" id="KW-1185">Reference proteome</keyword>
<feature type="transmembrane region" description="Helical" evidence="5">
    <location>
        <begin position="117"/>
        <end position="137"/>
    </location>
</feature>
<keyword evidence="2 5" id="KW-0812">Transmembrane</keyword>
<accession>A0A9W8Z6W5</accession>
<evidence type="ECO:0000256" key="1">
    <source>
        <dbReference type="ARBA" id="ARBA00004141"/>
    </source>
</evidence>
<evidence type="ECO:0000313" key="7">
    <source>
        <dbReference type="EMBL" id="KAJ4397707.1"/>
    </source>
</evidence>
<feature type="transmembrane region" description="Helical" evidence="5">
    <location>
        <begin position="7"/>
        <end position="28"/>
    </location>
</feature>
<gene>
    <name evidence="7" type="ORF">N0V93_001942</name>
</gene>
<proteinExistence type="predicted"/>
<dbReference type="InterPro" id="IPR008253">
    <property type="entry name" value="Marvel"/>
</dbReference>
<dbReference type="PANTHER" id="PTHR37451">
    <property type="entry name" value="MARVEL DOMAIN"/>
    <property type="match status" value="1"/>
</dbReference>
<comment type="subcellular location">
    <subcellularLocation>
        <location evidence="1">Membrane</location>
        <topology evidence="1">Multi-pass membrane protein</topology>
    </subcellularLocation>
</comment>
<dbReference type="OrthoDB" id="2117453at2759"/>
<evidence type="ECO:0000256" key="3">
    <source>
        <dbReference type="ARBA" id="ARBA00022989"/>
    </source>
</evidence>
<evidence type="ECO:0000256" key="4">
    <source>
        <dbReference type="ARBA" id="ARBA00023136"/>
    </source>
</evidence>
<evidence type="ECO:0000313" key="8">
    <source>
        <dbReference type="Proteomes" id="UP001140453"/>
    </source>
</evidence>
<dbReference type="AlphaFoldDB" id="A0A9W8Z6W5"/>
<dbReference type="Proteomes" id="UP001140453">
    <property type="component" value="Unassembled WGS sequence"/>
</dbReference>
<dbReference type="GO" id="GO:0016020">
    <property type="term" value="C:membrane"/>
    <property type="evidence" value="ECO:0007669"/>
    <property type="project" value="UniProtKB-SubCell"/>
</dbReference>
<comment type="caution">
    <text evidence="7">The sequence shown here is derived from an EMBL/GenBank/DDBJ whole genome shotgun (WGS) entry which is preliminary data.</text>
</comment>
<keyword evidence="3 5" id="KW-1133">Transmembrane helix</keyword>
<organism evidence="7 8">
    <name type="scientific">Gnomoniopsis smithogilvyi</name>
    <dbReference type="NCBI Taxonomy" id="1191159"/>
    <lineage>
        <taxon>Eukaryota</taxon>
        <taxon>Fungi</taxon>
        <taxon>Dikarya</taxon>
        <taxon>Ascomycota</taxon>
        <taxon>Pezizomycotina</taxon>
        <taxon>Sordariomycetes</taxon>
        <taxon>Sordariomycetidae</taxon>
        <taxon>Diaporthales</taxon>
        <taxon>Gnomoniaceae</taxon>
        <taxon>Gnomoniopsis</taxon>
    </lineage>
</organism>
<evidence type="ECO:0000259" key="6">
    <source>
        <dbReference type="Pfam" id="PF01284"/>
    </source>
</evidence>
<protein>
    <recommendedName>
        <fullName evidence="6">MARVEL domain-containing protein</fullName>
    </recommendedName>
</protein>
<dbReference type="Pfam" id="PF01284">
    <property type="entry name" value="MARVEL"/>
    <property type="match status" value="1"/>
</dbReference>
<feature type="transmembrane region" description="Helical" evidence="5">
    <location>
        <begin position="48"/>
        <end position="67"/>
    </location>
</feature>
<reference evidence="7" key="1">
    <citation type="submission" date="2022-10" db="EMBL/GenBank/DDBJ databases">
        <title>Tapping the CABI collections for fungal endophytes: first genome assemblies for Collariella, Neodidymelliopsis, Ascochyta clinopodiicola, Didymella pomorum, Didymosphaeria variabile, Neocosmospora piperis and Neocucurbitaria cava.</title>
        <authorList>
            <person name="Hill R."/>
        </authorList>
    </citation>
    <scope>NUCLEOTIDE SEQUENCE</scope>
    <source>
        <strain evidence="7">IMI 355082</strain>
    </source>
</reference>